<evidence type="ECO:0008006" key="3">
    <source>
        <dbReference type="Google" id="ProtNLM"/>
    </source>
</evidence>
<proteinExistence type="predicted"/>
<protein>
    <recommendedName>
        <fullName evidence="3">DUF4265 domain-containing protein</fullName>
    </recommendedName>
</protein>
<evidence type="ECO:0000313" key="2">
    <source>
        <dbReference type="Proteomes" id="UP000612899"/>
    </source>
</evidence>
<organism evidence="1 2">
    <name type="scientific">Rhizocola hellebori</name>
    <dbReference type="NCBI Taxonomy" id="1392758"/>
    <lineage>
        <taxon>Bacteria</taxon>
        <taxon>Bacillati</taxon>
        <taxon>Actinomycetota</taxon>
        <taxon>Actinomycetes</taxon>
        <taxon>Micromonosporales</taxon>
        <taxon>Micromonosporaceae</taxon>
        <taxon>Rhizocola</taxon>
    </lineage>
</organism>
<dbReference type="Pfam" id="PF14085">
    <property type="entry name" value="DUF4265"/>
    <property type="match status" value="1"/>
</dbReference>
<reference evidence="1" key="1">
    <citation type="submission" date="2021-01" db="EMBL/GenBank/DDBJ databases">
        <title>Whole genome shotgun sequence of Rhizocola hellebori NBRC 109834.</title>
        <authorList>
            <person name="Komaki H."/>
            <person name="Tamura T."/>
        </authorList>
    </citation>
    <scope>NUCLEOTIDE SEQUENCE</scope>
    <source>
        <strain evidence="1">NBRC 109834</strain>
    </source>
</reference>
<comment type="caution">
    <text evidence="1">The sequence shown here is derived from an EMBL/GenBank/DDBJ whole genome shotgun (WGS) entry which is preliminary data.</text>
</comment>
<keyword evidence="2" id="KW-1185">Reference proteome</keyword>
<sequence>MSYASGIVGLETRLRLGHDRAVNLPDPVTNEIGDASQIKIWFRFVPREGWLPFDTEGLWATRVGADTARICNVPLLARGVAEGDVVRYQLNSDGLRWAVGRVEASGNCTVRVLPVSSGPLGRSAARVHEQFVPFGMGSEVYSAELPLVALTVPAGADLAEVKKLLILGQDEGWWHFEASCVTPEWHQA</sequence>
<dbReference type="Proteomes" id="UP000612899">
    <property type="component" value="Unassembled WGS sequence"/>
</dbReference>
<name>A0A8J3QHR3_9ACTN</name>
<dbReference type="AlphaFoldDB" id="A0A8J3QHR3"/>
<dbReference type="InterPro" id="IPR025361">
    <property type="entry name" value="DUF4265"/>
</dbReference>
<gene>
    <name evidence="1" type="ORF">Rhe02_75830</name>
</gene>
<dbReference type="EMBL" id="BONY01000069">
    <property type="protein sequence ID" value="GIH09516.1"/>
    <property type="molecule type" value="Genomic_DNA"/>
</dbReference>
<accession>A0A8J3QHR3</accession>
<evidence type="ECO:0000313" key="1">
    <source>
        <dbReference type="EMBL" id="GIH09516.1"/>
    </source>
</evidence>